<evidence type="ECO:0000256" key="10">
    <source>
        <dbReference type="ARBA" id="ARBA00033270"/>
    </source>
</evidence>
<protein>
    <recommendedName>
        <fullName evidence="12">Probable peptidoglycan glycosyltransferase FtsW</fullName>
        <ecNumber evidence="14">2.4.99.28</ecNumber>
    </recommendedName>
    <alternativeName>
        <fullName evidence="13">Cell division protein FtsW</fullName>
    </alternativeName>
    <alternativeName>
        <fullName evidence="10">Cell wall polymerase</fullName>
    </alternativeName>
    <alternativeName>
        <fullName evidence="9">Peptidoglycan polymerase</fullName>
    </alternativeName>
</protein>
<evidence type="ECO:0000313" key="17">
    <source>
        <dbReference type="EMBL" id="OGZ24655.1"/>
    </source>
</evidence>
<dbReference type="InterPro" id="IPR018365">
    <property type="entry name" value="Cell_cycle_FtsW-rel_CS"/>
</dbReference>
<evidence type="ECO:0000256" key="5">
    <source>
        <dbReference type="ARBA" id="ARBA00022960"/>
    </source>
</evidence>
<feature type="transmembrane region" description="Helical" evidence="16">
    <location>
        <begin position="12"/>
        <end position="37"/>
    </location>
</feature>
<keyword evidence="8 16" id="KW-0472">Membrane</keyword>
<keyword evidence="7 16" id="KW-1133">Transmembrane helix</keyword>
<keyword evidence="3" id="KW-0808">Transferase</keyword>
<dbReference type="PANTHER" id="PTHR30474">
    <property type="entry name" value="CELL CYCLE PROTEIN"/>
    <property type="match status" value="1"/>
</dbReference>
<dbReference type="STRING" id="1801672.A2896_01835"/>
<evidence type="ECO:0000256" key="4">
    <source>
        <dbReference type="ARBA" id="ARBA00022692"/>
    </source>
</evidence>
<feature type="transmembrane region" description="Helical" evidence="16">
    <location>
        <begin position="189"/>
        <end position="206"/>
    </location>
</feature>
<dbReference type="EMBL" id="MHMH01000007">
    <property type="protein sequence ID" value="OGZ24655.1"/>
    <property type="molecule type" value="Genomic_DNA"/>
</dbReference>
<reference evidence="17 18" key="1">
    <citation type="journal article" date="2016" name="Nat. Commun.">
        <title>Thousands of microbial genomes shed light on interconnected biogeochemical processes in an aquifer system.</title>
        <authorList>
            <person name="Anantharaman K."/>
            <person name="Brown C.T."/>
            <person name="Hug L.A."/>
            <person name="Sharon I."/>
            <person name="Castelle C.J."/>
            <person name="Probst A.J."/>
            <person name="Thomas B.C."/>
            <person name="Singh A."/>
            <person name="Wilkins M.J."/>
            <person name="Karaoz U."/>
            <person name="Brodie E.L."/>
            <person name="Williams K.H."/>
            <person name="Hubbard S.S."/>
            <person name="Banfield J.F."/>
        </authorList>
    </citation>
    <scope>NUCLEOTIDE SEQUENCE [LARGE SCALE GENOMIC DNA]</scope>
</reference>
<dbReference type="Proteomes" id="UP000178647">
    <property type="component" value="Unassembled WGS sequence"/>
</dbReference>
<dbReference type="AlphaFoldDB" id="A0A1G2EFT5"/>
<dbReference type="GO" id="GO:0008360">
    <property type="term" value="P:regulation of cell shape"/>
    <property type="evidence" value="ECO:0007669"/>
    <property type="project" value="UniProtKB-KW"/>
</dbReference>
<feature type="transmembrane region" description="Helical" evidence="16">
    <location>
        <begin position="141"/>
        <end position="159"/>
    </location>
</feature>
<gene>
    <name evidence="17" type="ORF">A2896_01835</name>
</gene>
<dbReference type="PROSITE" id="PS00428">
    <property type="entry name" value="FTSW_RODA_SPOVE"/>
    <property type="match status" value="1"/>
</dbReference>
<evidence type="ECO:0000256" key="14">
    <source>
        <dbReference type="ARBA" id="ARBA00044770"/>
    </source>
</evidence>
<evidence type="ECO:0000256" key="7">
    <source>
        <dbReference type="ARBA" id="ARBA00022989"/>
    </source>
</evidence>
<evidence type="ECO:0000256" key="13">
    <source>
        <dbReference type="ARBA" id="ARBA00041418"/>
    </source>
</evidence>
<evidence type="ECO:0000256" key="6">
    <source>
        <dbReference type="ARBA" id="ARBA00022984"/>
    </source>
</evidence>
<dbReference type="GO" id="GO:0051301">
    <property type="term" value="P:cell division"/>
    <property type="evidence" value="ECO:0007669"/>
    <property type="project" value="InterPro"/>
</dbReference>
<evidence type="ECO:0000256" key="1">
    <source>
        <dbReference type="ARBA" id="ARBA00004141"/>
    </source>
</evidence>
<feature type="transmembrane region" description="Helical" evidence="16">
    <location>
        <begin position="49"/>
        <end position="70"/>
    </location>
</feature>
<sequence length="364" mass="39675">MRRPKESSHKPDYVLLAVAGFLVLLGIIALTSVSTAFSLVQKGSTVFYLSWHISFGVLGGSILGLLAYKISLSRLKTKSPQLLFLNLFLMLLVFLPKIGVTSGGAKRWIDLGFATFQPSEFLKITTILYLAFWLSQRQTKLFSTFAAFFTILGIIGALLVLQRDISTLVVITICALAIYFLSGSSLKHILLLIPVGLAALAALIKFEAYRLERFLVFIKPDIDPLGLSYQLKQALIAIGSGGIFGRSPGMSLQKFSLPQPMSDSIFAVIAEEWGFLGSLFLIGLFLTFAWRGIVIVKKTQDKFYQLTALGITVWLTLQAFVNIGSMVGILPLTGIPLPFISYGGSALMAELAGLGILLNISKHA</sequence>
<dbReference type="GO" id="GO:0005886">
    <property type="term" value="C:plasma membrane"/>
    <property type="evidence" value="ECO:0007669"/>
    <property type="project" value="TreeGrafter"/>
</dbReference>
<evidence type="ECO:0000256" key="12">
    <source>
        <dbReference type="ARBA" id="ARBA00041185"/>
    </source>
</evidence>
<keyword evidence="5" id="KW-0133">Cell shape</keyword>
<evidence type="ECO:0000256" key="8">
    <source>
        <dbReference type="ARBA" id="ARBA00023136"/>
    </source>
</evidence>
<feature type="transmembrane region" description="Helical" evidence="16">
    <location>
        <begin position="273"/>
        <end position="294"/>
    </location>
</feature>
<feature type="transmembrane region" description="Helical" evidence="16">
    <location>
        <begin position="339"/>
        <end position="360"/>
    </location>
</feature>
<dbReference type="InterPro" id="IPR001182">
    <property type="entry name" value="FtsW/RodA"/>
</dbReference>
<evidence type="ECO:0000256" key="11">
    <source>
        <dbReference type="ARBA" id="ARBA00038053"/>
    </source>
</evidence>
<dbReference type="EC" id="2.4.99.28" evidence="14"/>
<keyword evidence="2" id="KW-0328">Glycosyltransferase</keyword>
<evidence type="ECO:0000313" key="18">
    <source>
        <dbReference type="Proteomes" id="UP000178647"/>
    </source>
</evidence>
<feature type="transmembrane region" description="Helical" evidence="16">
    <location>
        <begin position="82"/>
        <end position="99"/>
    </location>
</feature>
<dbReference type="GO" id="GO:0008955">
    <property type="term" value="F:peptidoglycan glycosyltransferase activity"/>
    <property type="evidence" value="ECO:0007669"/>
    <property type="project" value="UniProtKB-EC"/>
</dbReference>
<evidence type="ECO:0000256" key="15">
    <source>
        <dbReference type="ARBA" id="ARBA00049902"/>
    </source>
</evidence>
<feature type="transmembrane region" description="Helical" evidence="16">
    <location>
        <begin position="111"/>
        <end position="134"/>
    </location>
</feature>
<dbReference type="GO" id="GO:0009252">
    <property type="term" value="P:peptidoglycan biosynthetic process"/>
    <property type="evidence" value="ECO:0007669"/>
    <property type="project" value="UniProtKB-KW"/>
</dbReference>
<dbReference type="GO" id="GO:0015648">
    <property type="term" value="F:lipid-linked peptidoglycan transporter activity"/>
    <property type="evidence" value="ECO:0007669"/>
    <property type="project" value="TreeGrafter"/>
</dbReference>
<name>A0A1G2EFT5_9BACT</name>
<comment type="similarity">
    <text evidence="11">Belongs to the SEDS family. FtsW subfamily.</text>
</comment>
<feature type="transmembrane region" description="Helical" evidence="16">
    <location>
        <begin position="165"/>
        <end position="182"/>
    </location>
</feature>
<keyword evidence="4 16" id="KW-0812">Transmembrane</keyword>
<comment type="catalytic activity">
    <reaction evidence="15">
        <text>[GlcNAc-(1-&gt;4)-Mur2Ac(oyl-L-Ala-gamma-D-Glu-L-Lys-D-Ala-D-Ala)](n)-di-trans,octa-cis-undecaprenyl diphosphate + beta-D-GlcNAc-(1-&gt;4)-Mur2Ac(oyl-L-Ala-gamma-D-Glu-L-Lys-D-Ala-D-Ala)-di-trans,octa-cis-undecaprenyl diphosphate = [GlcNAc-(1-&gt;4)-Mur2Ac(oyl-L-Ala-gamma-D-Glu-L-Lys-D-Ala-D-Ala)](n+1)-di-trans,octa-cis-undecaprenyl diphosphate + di-trans,octa-cis-undecaprenyl diphosphate + H(+)</text>
        <dbReference type="Rhea" id="RHEA:23708"/>
        <dbReference type="Rhea" id="RHEA-COMP:9602"/>
        <dbReference type="Rhea" id="RHEA-COMP:9603"/>
        <dbReference type="ChEBI" id="CHEBI:15378"/>
        <dbReference type="ChEBI" id="CHEBI:58405"/>
        <dbReference type="ChEBI" id="CHEBI:60033"/>
        <dbReference type="ChEBI" id="CHEBI:78435"/>
        <dbReference type="EC" id="2.4.99.28"/>
    </reaction>
</comment>
<dbReference type="GO" id="GO:0032153">
    <property type="term" value="C:cell division site"/>
    <property type="evidence" value="ECO:0007669"/>
    <property type="project" value="TreeGrafter"/>
</dbReference>
<dbReference type="PANTHER" id="PTHR30474:SF2">
    <property type="entry name" value="PEPTIDOGLYCAN GLYCOSYLTRANSFERASE FTSW-RELATED"/>
    <property type="match status" value="1"/>
</dbReference>
<comment type="subcellular location">
    <subcellularLocation>
        <location evidence="1">Membrane</location>
        <topology evidence="1">Multi-pass membrane protein</topology>
    </subcellularLocation>
</comment>
<evidence type="ECO:0000256" key="16">
    <source>
        <dbReference type="SAM" id="Phobius"/>
    </source>
</evidence>
<dbReference type="Pfam" id="PF01098">
    <property type="entry name" value="FTSW_RODA_SPOVE"/>
    <property type="match status" value="1"/>
</dbReference>
<evidence type="ECO:0000256" key="2">
    <source>
        <dbReference type="ARBA" id="ARBA00022676"/>
    </source>
</evidence>
<proteinExistence type="inferred from homology"/>
<organism evidence="17 18">
    <name type="scientific">Candidatus Nealsonbacteria bacterium RIFCSPLOWO2_01_FULL_43_32</name>
    <dbReference type="NCBI Taxonomy" id="1801672"/>
    <lineage>
        <taxon>Bacteria</taxon>
        <taxon>Candidatus Nealsoniibacteriota</taxon>
    </lineage>
</organism>
<feature type="transmembrane region" description="Helical" evidence="16">
    <location>
        <begin position="306"/>
        <end position="333"/>
    </location>
</feature>
<keyword evidence="6" id="KW-0573">Peptidoglycan synthesis</keyword>
<evidence type="ECO:0000256" key="9">
    <source>
        <dbReference type="ARBA" id="ARBA00032370"/>
    </source>
</evidence>
<evidence type="ECO:0000256" key="3">
    <source>
        <dbReference type="ARBA" id="ARBA00022679"/>
    </source>
</evidence>
<comment type="caution">
    <text evidence="17">The sequence shown here is derived from an EMBL/GenBank/DDBJ whole genome shotgun (WGS) entry which is preliminary data.</text>
</comment>
<accession>A0A1G2EFT5</accession>